<gene>
    <name evidence="1" type="ORF">CC1G_03018</name>
</gene>
<name>A8NS39_COPC7</name>
<dbReference type="HOGENOM" id="CLU_1578443_0_0_1"/>
<dbReference type="AlphaFoldDB" id="A8NS39"/>
<dbReference type="GeneID" id="6012467"/>
<dbReference type="Proteomes" id="UP000001861">
    <property type="component" value="Unassembled WGS sequence"/>
</dbReference>
<comment type="caution">
    <text evidence="1">The sequence shown here is derived from an EMBL/GenBank/DDBJ whole genome shotgun (WGS) entry which is preliminary data.</text>
</comment>
<dbReference type="RefSeq" id="XP_001835930.2">
    <property type="nucleotide sequence ID" value="XM_001835878.2"/>
</dbReference>
<sequence>MSPLGQGISAFIQPTLSKAVSHLDFKSGTLLELHSKGPALRQRWARLILLCCGASACAYTWERSKCLVLYDSVVIKPGLGVPSRRLDIPAYPTQGSLPGRILRAPRPASSQSNLCPAKPAFVKPLTLQDAEYHTTASITPHPFAKCQWTWSTADAPLDETPSAILHAPR</sequence>
<protein>
    <submittedName>
        <fullName evidence="1">Uncharacterized protein</fullName>
    </submittedName>
</protein>
<reference evidence="1 2" key="1">
    <citation type="journal article" date="2010" name="Proc. Natl. Acad. Sci. U.S.A.">
        <title>Insights into evolution of multicellular fungi from the assembled chromosomes of the mushroom Coprinopsis cinerea (Coprinus cinereus).</title>
        <authorList>
            <person name="Stajich J.E."/>
            <person name="Wilke S.K."/>
            <person name="Ahren D."/>
            <person name="Au C.H."/>
            <person name="Birren B.W."/>
            <person name="Borodovsky M."/>
            <person name="Burns C."/>
            <person name="Canback B."/>
            <person name="Casselton L.A."/>
            <person name="Cheng C.K."/>
            <person name="Deng J."/>
            <person name="Dietrich F.S."/>
            <person name="Fargo D.C."/>
            <person name="Farman M.L."/>
            <person name="Gathman A.C."/>
            <person name="Goldberg J."/>
            <person name="Guigo R."/>
            <person name="Hoegger P.J."/>
            <person name="Hooker J.B."/>
            <person name="Huggins A."/>
            <person name="James T.Y."/>
            <person name="Kamada T."/>
            <person name="Kilaru S."/>
            <person name="Kodira C."/>
            <person name="Kues U."/>
            <person name="Kupfer D."/>
            <person name="Kwan H.S."/>
            <person name="Lomsadze A."/>
            <person name="Li W."/>
            <person name="Lilly W.W."/>
            <person name="Ma L.J."/>
            <person name="Mackey A.J."/>
            <person name="Manning G."/>
            <person name="Martin F."/>
            <person name="Muraguchi H."/>
            <person name="Natvig D.O."/>
            <person name="Palmerini H."/>
            <person name="Ramesh M.A."/>
            <person name="Rehmeyer C.J."/>
            <person name="Roe B.A."/>
            <person name="Shenoy N."/>
            <person name="Stanke M."/>
            <person name="Ter-Hovhannisyan V."/>
            <person name="Tunlid A."/>
            <person name="Velagapudi R."/>
            <person name="Vision T.J."/>
            <person name="Zeng Q."/>
            <person name="Zolan M.E."/>
            <person name="Pukkila P.J."/>
        </authorList>
    </citation>
    <scope>NUCLEOTIDE SEQUENCE [LARGE SCALE GENOMIC DNA]</scope>
    <source>
        <strain evidence="2">Okayama-7 / 130 / ATCC MYA-4618 / FGSC 9003</strain>
    </source>
</reference>
<keyword evidence="2" id="KW-1185">Reference proteome</keyword>
<proteinExistence type="predicted"/>
<accession>A8NS39</accession>
<dbReference type="KEGG" id="cci:CC1G_03018"/>
<dbReference type="EMBL" id="AACS02000008">
    <property type="protein sequence ID" value="EAU85995.2"/>
    <property type="molecule type" value="Genomic_DNA"/>
</dbReference>
<dbReference type="InParanoid" id="A8NS39"/>
<evidence type="ECO:0000313" key="2">
    <source>
        <dbReference type="Proteomes" id="UP000001861"/>
    </source>
</evidence>
<organism evidence="1 2">
    <name type="scientific">Coprinopsis cinerea (strain Okayama-7 / 130 / ATCC MYA-4618 / FGSC 9003)</name>
    <name type="common">Inky cap fungus</name>
    <name type="synonym">Hormographiella aspergillata</name>
    <dbReference type="NCBI Taxonomy" id="240176"/>
    <lineage>
        <taxon>Eukaryota</taxon>
        <taxon>Fungi</taxon>
        <taxon>Dikarya</taxon>
        <taxon>Basidiomycota</taxon>
        <taxon>Agaricomycotina</taxon>
        <taxon>Agaricomycetes</taxon>
        <taxon>Agaricomycetidae</taxon>
        <taxon>Agaricales</taxon>
        <taxon>Agaricineae</taxon>
        <taxon>Psathyrellaceae</taxon>
        <taxon>Coprinopsis</taxon>
    </lineage>
</organism>
<evidence type="ECO:0000313" key="1">
    <source>
        <dbReference type="EMBL" id="EAU85995.2"/>
    </source>
</evidence>
<dbReference type="VEuPathDB" id="FungiDB:CC1G_03018"/>